<name>A0ABC9N4P9_BACUC</name>
<comment type="caution">
    <text evidence="1">The sequence shown here is derived from an EMBL/GenBank/DDBJ whole genome shotgun (WGS) entry which is preliminary data.</text>
</comment>
<reference evidence="1" key="1">
    <citation type="submission" date="2007-06" db="EMBL/GenBank/DDBJ databases">
        <authorList>
            <person name="Fulton L."/>
            <person name="Clifton S."/>
            <person name="Fulton B."/>
            <person name="Xu J."/>
            <person name="Minx P."/>
            <person name="Pepin K.H."/>
            <person name="Johnson M."/>
            <person name="Thiruvilangam P."/>
            <person name="Bhonagiri V."/>
            <person name="Nash W.E."/>
            <person name="Mardis E.R."/>
            <person name="Wilson R.K."/>
        </authorList>
    </citation>
    <scope>NUCLEOTIDE SEQUENCE [LARGE SCALE GENOMIC DNA]</scope>
    <source>
        <strain evidence="1">ATCC 8492</strain>
    </source>
</reference>
<gene>
    <name evidence="1" type="ORF">BACUNI_04226</name>
</gene>
<evidence type="ECO:0000313" key="2">
    <source>
        <dbReference type="Proteomes" id="UP000004110"/>
    </source>
</evidence>
<organism evidence="1 2">
    <name type="scientific">Bacteroides uniformis (strain ATCC 8492 / DSM 6597 / CCUG 4942 / CIP 103695 / JCM 5828 / KCTC 5204 / NCTC 13054 / VPI 0061)</name>
    <dbReference type="NCBI Taxonomy" id="411479"/>
    <lineage>
        <taxon>Bacteria</taxon>
        <taxon>Pseudomonadati</taxon>
        <taxon>Bacteroidota</taxon>
        <taxon>Bacteroidia</taxon>
        <taxon>Bacteroidales</taxon>
        <taxon>Bacteroidaceae</taxon>
        <taxon>Bacteroides</taxon>
    </lineage>
</organism>
<accession>A0ABC9N4P9</accession>
<reference evidence="1" key="2">
    <citation type="submission" date="2013-11" db="EMBL/GenBank/DDBJ databases">
        <title>Draft genome sequence of Bacteroides uniformis (ATCC 8492).</title>
        <authorList>
            <person name="Sudarsanam P."/>
            <person name="Ley R."/>
            <person name="Guruge J."/>
            <person name="Turnbaugh P.J."/>
            <person name="Mahowald M."/>
            <person name="Liep D."/>
            <person name="Gordon J."/>
        </authorList>
    </citation>
    <scope>NUCLEOTIDE SEQUENCE</scope>
    <source>
        <strain evidence="1">ATCC 8492</strain>
    </source>
</reference>
<dbReference type="Proteomes" id="UP000004110">
    <property type="component" value="Unassembled WGS sequence"/>
</dbReference>
<sequence>MESAQLVQLHLVAIGKVALNLLHQGFDDVLHVALRHGTVFLNGGGKDIDVHGAAGLGFLTEIVQHGRSRVAHDFTALEALYNYIHKFKKLRFKLRKMSYKREVGKGRDRAPESMIIPFLKHITKIQH</sequence>
<dbReference type="EMBL" id="AAYH02000049">
    <property type="protein sequence ID" value="EDO51678.1"/>
    <property type="molecule type" value="Genomic_DNA"/>
</dbReference>
<keyword evidence="2" id="KW-1185">Reference proteome</keyword>
<dbReference type="AlphaFoldDB" id="A0ABC9N4P9"/>
<proteinExistence type="predicted"/>
<protein>
    <submittedName>
        <fullName evidence="1">Uncharacterized protein</fullName>
    </submittedName>
</protein>
<evidence type="ECO:0000313" key="1">
    <source>
        <dbReference type="EMBL" id="EDO51678.1"/>
    </source>
</evidence>